<organism evidence="2 3">
    <name type="scientific">Flavisolibacter ginsengisoli DSM 18119</name>
    <dbReference type="NCBI Taxonomy" id="1121884"/>
    <lineage>
        <taxon>Bacteria</taxon>
        <taxon>Pseudomonadati</taxon>
        <taxon>Bacteroidota</taxon>
        <taxon>Chitinophagia</taxon>
        <taxon>Chitinophagales</taxon>
        <taxon>Chitinophagaceae</taxon>
        <taxon>Flavisolibacter</taxon>
    </lineage>
</organism>
<name>A0A1M4Z7C0_9BACT</name>
<sequence length="365" mass="40394">MKHTLLIALAFIITYSAQSQGCVAIRNNGSTCTMMESHETQGHSGWVFALNNRYFKSYKHFVGTVEQKERVEKGTEVINHVFSTEMALTKQFNSRWSFGMFVPVISNARSSMYEHYGNTSTSPNARRSTHSFGIGDMRFAAYYWLLDPATATRRNLQLGLGIKLPTGDYRYQDYFYKNDSTKVLGPVDQSIQLGDGGTGITLELNSFSSLSKELSLYLNGFYLSNPREQNGVSTSRGGAVSATNIAYGTDVMSVPDQYMARAGANYNLEHFSFSAGMRIEGVPAEDIIGGSNGFRRPGYVLSAEPVVAYRINKTQLYVSVPVAVERNRTQSVADKLRTTKTGTYTQGDAAFADYTINFGVSFALK</sequence>
<dbReference type="OrthoDB" id="735059at2"/>
<protein>
    <recommendedName>
        <fullName evidence="4">MetA-pathway of phenol degradation</fullName>
    </recommendedName>
</protein>
<feature type="chain" id="PRO_5012363962" description="MetA-pathway of phenol degradation" evidence="1">
    <location>
        <begin position="22"/>
        <end position="365"/>
    </location>
</feature>
<keyword evidence="3" id="KW-1185">Reference proteome</keyword>
<proteinExistence type="predicted"/>
<dbReference type="Proteomes" id="UP000184048">
    <property type="component" value="Unassembled WGS sequence"/>
</dbReference>
<dbReference type="AlphaFoldDB" id="A0A1M4Z7C0"/>
<gene>
    <name evidence="2" type="ORF">SAMN02745131_01911</name>
</gene>
<feature type="signal peptide" evidence="1">
    <location>
        <begin position="1"/>
        <end position="21"/>
    </location>
</feature>
<accession>A0A1M4Z7C0</accession>
<keyword evidence="1" id="KW-0732">Signal</keyword>
<evidence type="ECO:0008006" key="4">
    <source>
        <dbReference type="Google" id="ProtNLM"/>
    </source>
</evidence>
<reference evidence="2 3" key="1">
    <citation type="submission" date="2016-11" db="EMBL/GenBank/DDBJ databases">
        <authorList>
            <person name="Jaros S."/>
            <person name="Januszkiewicz K."/>
            <person name="Wedrychowicz H."/>
        </authorList>
    </citation>
    <scope>NUCLEOTIDE SEQUENCE [LARGE SCALE GENOMIC DNA]</scope>
    <source>
        <strain evidence="2 3">DSM 18119</strain>
    </source>
</reference>
<dbReference type="STRING" id="1121884.SAMN02745131_01911"/>
<evidence type="ECO:0000256" key="1">
    <source>
        <dbReference type="SAM" id="SignalP"/>
    </source>
</evidence>
<dbReference type="EMBL" id="FQUU01000006">
    <property type="protein sequence ID" value="SHF13921.1"/>
    <property type="molecule type" value="Genomic_DNA"/>
</dbReference>
<evidence type="ECO:0000313" key="3">
    <source>
        <dbReference type="Proteomes" id="UP000184048"/>
    </source>
</evidence>
<evidence type="ECO:0000313" key="2">
    <source>
        <dbReference type="EMBL" id="SHF13921.1"/>
    </source>
</evidence>
<dbReference type="RefSeq" id="WP_072835103.1">
    <property type="nucleotide sequence ID" value="NZ_FQUU01000006.1"/>
</dbReference>